<dbReference type="Proteomes" id="UP000002669">
    <property type="component" value="Unassembled WGS sequence"/>
</dbReference>
<dbReference type="eggNOG" id="ENOG502SYVI">
    <property type="taxonomic scope" value="Eukaryota"/>
</dbReference>
<keyword evidence="1" id="KW-0732">Signal</keyword>
<feature type="chain" id="PRO_5013084775" description="Ecp2 effector protein domain-containing protein" evidence="1">
    <location>
        <begin position="16"/>
        <end position="190"/>
    </location>
</feature>
<dbReference type="RefSeq" id="XP_003171311.1">
    <property type="nucleotide sequence ID" value="XM_003171263.1"/>
</dbReference>
<evidence type="ECO:0008006" key="4">
    <source>
        <dbReference type="Google" id="ProtNLM"/>
    </source>
</evidence>
<dbReference type="EMBL" id="DS989826">
    <property type="protein sequence ID" value="EFR02857.1"/>
    <property type="molecule type" value="Genomic_DNA"/>
</dbReference>
<dbReference type="AlphaFoldDB" id="E4UZS0"/>
<name>E4UZS0_ARTGP</name>
<proteinExistence type="predicted"/>
<dbReference type="InParanoid" id="E4UZS0"/>
<protein>
    <recommendedName>
        <fullName evidence="4">Ecp2 effector protein domain-containing protein</fullName>
    </recommendedName>
</protein>
<accession>E4UZS0</accession>
<dbReference type="OrthoDB" id="3791760at2759"/>
<evidence type="ECO:0000313" key="2">
    <source>
        <dbReference type="EMBL" id="EFR02857.1"/>
    </source>
</evidence>
<gene>
    <name evidence="2" type="ORF">MGYG_05858</name>
</gene>
<feature type="signal peptide" evidence="1">
    <location>
        <begin position="1"/>
        <end position="15"/>
    </location>
</feature>
<evidence type="ECO:0000256" key="1">
    <source>
        <dbReference type="SAM" id="SignalP"/>
    </source>
</evidence>
<keyword evidence="3" id="KW-1185">Reference proteome</keyword>
<reference evidence="3" key="1">
    <citation type="journal article" date="2012" name="MBio">
        <title>Comparative genome analysis of Trichophyton rubrum and related dermatophytes reveals candidate genes involved in infection.</title>
        <authorList>
            <person name="Martinez D.A."/>
            <person name="Oliver B.G."/>
            <person name="Graeser Y."/>
            <person name="Goldberg J.M."/>
            <person name="Li W."/>
            <person name="Martinez-Rossi N.M."/>
            <person name="Monod M."/>
            <person name="Shelest E."/>
            <person name="Barton R.C."/>
            <person name="Birch E."/>
            <person name="Brakhage A.A."/>
            <person name="Chen Z."/>
            <person name="Gurr S.J."/>
            <person name="Heiman D."/>
            <person name="Heitman J."/>
            <person name="Kosti I."/>
            <person name="Rossi A."/>
            <person name="Saif S."/>
            <person name="Samalova M."/>
            <person name="Saunders C.W."/>
            <person name="Shea T."/>
            <person name="Summerbell R.C."/>
            <person name="Xu J."/>
            <person name="Young S."/>
            <person name="Zeng Q."/>
            <person name="Birren B.W."/>
            <person name="Cuomo C.A."/>
            <person name="White T.C."/>
        </authorList>
    </citation>
    <scope>NUCLEOTIDE SEQUENCE [LARGE SCALE GENOMIC DNA]</scope>
    <source>
        <strain evidence="3">ATCC MYA-4604 / CBS 118893</strain>
    </source>
</reference>
<sequence length="190" mass="20406">MKVLALFSLASVAAGVTIRNHFEDNCRGGYLDFPNIPPKVCAVAISGNVRGAVTVAYSQVPLYSPIYGWQARDGYTCGTIVKGDIIGSGDSKCLAKLAGTALYSGSSWSQPGLLNVKGGKDVACTGKMAPHSIVLNDGHKYSLNSMDNEMFKTLYRMAVKGATSQELPIEYAAFEIEMETVQQRAQEIQD</sequence>
<organism evidence="3">
    <name type="scientific">Arthroderma gypseum (strain ATCC MYA-4604 / CBS 118893)</name>
    <name type="common">Microsporum gypseum</name>
    <dbReference type="NCBI Taxonomy" id="535722"/>
    <lineage>
        <taxon>Eukaryota</taxon>
        <taxon>Fungi</taxon>
        <taxon>Dikarya</taxon>
        <taxon>Ascomycota</taxon>
        <taxon>Pezizomycotina</taxon>
        <taxon>Eurotiomycetes</taxon>
        <taxon>Eurotiomycetidae</taxon>
        <taxon>Onygenales</taxon>
        <taxon>Arthrodermataceae</taxon>
        <taxon>Nannizzia</taxon>
    </lineage>
</organism>
<dbReference type="VEuPathDB" id="FungiDB:MGYG_05858"/>
<dbReference type="HOGENOM" id="CLU_1422363_0_0_1"/>
<evidence type="ECO:0000313" key="3">
    <source>
        <dbReference type="Proteomes" id="UP000002669"/>
    </source>
</evidence>
<dbReference type="GeneID" id="10026559"/>